<keyword evidence="3" id="KW-1185">Reference proteome</keyword>
<reference evidence="2 3" key="1">
    <citation type="submission" date="2024-06" db="EMBL/GenBank/DDBJ databases">
        <title>Complete genome of Phlyctema vagabunda strain 19-DSS-EL-015.</title>
        <authorList>
            <person name="Fiorenzani C."/>
        </authorList>
    </citation>
    <scope>NUCLEOTIDE SEQUENCE [LARGE SCALE GENOMIC DNA]</scope>
    <source>
        <strain evidence="2 3">19-DSS-EL-015</strain>
    </source>
</reference>
<evidence type="ECO:0000313" key="2">
    <source>
        <dbReference type="EMBL" id="KAL3419776.1"/>
    </source>
</evidence>
<dbReference type="InterPro" id="IPR011045">
    <property type="entry name" value="N2O_reductase_N"/>
</dbReference>
<dbReference type="PANTHER" id="PTHR30344:SF1">
    <property type="entry name" value="6-PHOSPHOGLUCONOLACTONASE"/>
    <property type="match status" value="1"/>
</dbReference>
<protein>
    <submittedName>
        <fullName evidence="2">YkgB protein</fullName>
    </submittedName>
</protein>
<dbReference type="InterPro" id="IPR015943">
    <property type="entry name" value="WD40/YVTN_repeat-like_dom_sf"/>
</dbReference>
<dbReference type="Gene3D" id="2.130.10.10">
    <property type="entry name" value="YVTN repeat-like/Quinoprotein amine dehydrogenase"/>
    <property type="match status" value="1"/>
</dbReference>
<sequence>MLPTFFRTALRSPPSPRSFYASADSWFAMRFHLSLGSLVTSTALATNIYVSSYIGTITSLQLSQSAYGGYSLKTVAVNTGSAPNPSWITLDSKKRVLYCVDEGLTVPVGSLSSYSVSASGALTQKNRQSVVGGPVSSVIYNGGKGLALAHYTGSSVTTYTIESSGDLKSLQNFTYALEAPGPNPVRQDSPHPHQVIIDPTDSFILAPDLGADLVRIYSIDADSSELIESTSLEVPSGSGPRHAAFLTTKESTYLFLISELANEVTSYEVTYGENSLSFEEVFSNSTYGTIAPVGAASAEILISVSFSYLRKGSPNS</sequence>
<accession>A0ABR4P8Z3</accession>
<dbReference type="InterPro" id="IPR050282">
    <property type="entry name" value="Cycloisomerase_2"/>
</dbReference>
<dbReference type="SUPFAM" id="SSF50974">
    <property type="entry name" value="Nitrous oxide reductase, N-terminal domain"/>
    <property type="match status" value="1"/>
</dbReference>
<gene>
    <name evidence="2" type="ORF">PVAG01_08274</name>
</gene>
<name>A0ABR4P8Z3_9HELO</name>
<comment type="similarity">
    <text evidence="1">Belongs to the cycloisomerase 2 family.</text>
</comment>
<dbReference type="PANTHER" id="PTHR30344">
    <property type="entry name" value="6-PHOSPHOGLUCONOLACTONASE-RELATED"/>
    <property type="match status" value="1"/>
</dbReference>
<dbReference type="Proteomes" id="UP001629113">
    <property type="component" value="Unassembled WGS sequence"/>
</dbReference>
<dbReference type="Pfam" id="PF10282">
    <property type="entry name" value="Lactonase"/>
    <property type="match status" value="1"/>
</dbReference>
<evidence type="ECO:0000313" key="3">
    <source>
        <dbReference type="Proteomes" id="UP001629113"/>
    </source>
</evidence>
<dbReference type="InterPro" id="IPR019405">
    <property type="entry name" value="Lactonase_7-beta_prop"/>
</dbReference>
<organism evidence="2 3">
    <name type="scientific">Phlyctema vagabunda</name>
    <dbReference type="NCBI Taxonomy" id="108571"/>
    <lineage>
        <taxon>Eukaryota</taxon>
        <taxon>Fungi</taxon>
        <taxon>Dikarya</taxon>
        <taxon>Ascomycota</taxon>
        <taxon>Pezizomycotina</taxon>
        <taxon>Leotiomycetes</taxon>
        <taxon>Helotiales</taxon>
        <taxon>Dermateaceae</taxon>
        <taxon>Phlyctema</taxon>
    </lineage>
</organism>
<comment type="caution">
    <text evidence="2">The sequence shown here is derived from an EMBL/GenBank/DDBJ whole genome shotgun (WGS) entry which is preliminary data.</text>
</comment>
<dbReference type="EMBL" id="JBFCZG010000007">
    <property type="protein sequence ID" value="KAL3419776.1"/>
    <property type="molecule type" value="Genomic_DNA"/>
</dbReference>
<evidence type="ECO:0000256" key="1">
    <source>
        <dbReference type="ARBA" id="ARBA00005564"/>
    </source>
</evidence>
<proteinExistence type="inferred from homology"/>